<dbReference type="Proteomes" id="UP000652761">
    <property type="component" value="Unassembled WGS sequence"/>
</dbReference>
<feature type="non-terminal residue" evidence="1">
    <location>
        <position position="133"/>
    </location>
</feature>
<sequence length="133" mass="14326">GRGGDPREVTVRLSGPLAPIDFSDWAWQIDLSGCRGVPGGRVLVAVWAAVVISRGKRWESDVVVCGALLAEAGTPIVTSHVTLTNRPPSRMATYGMSPSKDDMKHVAFQLGRRRALCSLLLCCQPHALCRFAV</sequence>
<accession>A0A843TQA3</accession>
<gene>
    <name evidence="1" type="ORF">Taro_003935</name>
</gene>
<name>A0A843TQA3_COLES</name>
<evidence type="ECO:0000313" key="1">
    <source>
        <dbReference type="EMBL" id="MQL71620.1"/>
    </source>
</evidence>
<evidence type="ECO:0000313" key="2">
    <source>
        <dbReference type="Proteomes" id="UP000652761"/>
    </source>
</evidence>
<comment type="caution">
    <text evidence="1">The sequence shown here is derived from an EMBL/GenBank/DDBJ whole genome shotgun (WGS) entry which is preliminary data.</text>
</comment>
<reference evidence="1" key="1">
    <citation type="submission" date="2017-07" db="EMBL/GenBank/DDBJ databases">
        <title>Taro Niue Genome Assembly and Annotation.</title>
        <authorList>
            <person name="Atibalentja N."/>
            <person name="Keating K."/>
            <person name="Fields C.J."/>
        </authorList>
    </citation>
    <scope>NUCLEOTIDE SEQUENCE</scope>
    <source>
        <strain evidence="1">Niue_2</strain>
        <tissue evidence="1">Leaf</tissue>
    </source>
</reference>
<dbReference type="EMBL" id="NMUH01000104">
    <property type="protein sequence ID" value="MQL71620.1"/>
    <property type="molecule type" value="Genomic_DNA"/>
</dbReference>
<keyword evidence="2" id="KW-1185">Reference proteome</keyword>
<protein>
    <submittedName>
        <fullName evidence="1">Uncharacterized protein</fullName>
    </submittedName>
</protein>
<organism evidence="1 2">
    <name type="scientific">Colocasia esculenta</name>
    <name type="common">Wild taro</name>
    <name type="synonym">Arum esculentum</name>
    <dbReference type="NCBI Taxonomy" id="4460"/>
    <lineage>
        <taxon>Eukaryota</taxon>
        <taxon>Viridiplantae</taxon>
        <taxon>Streptophyta</taxon>
        <taxon>Embryophyta</taxon>
        <taxon>Tracheophyta</taxon>
        <taxon>Spermatophyta</taxon>
        <taxon>Magnoliopsida</taxon>
        <taxon>Liliopsida</taxon>
        <taxon>Araceae</taxon>
        <taxon>Aroideae</taxon>
        <taxon>Colocasieae</taxon>
        <taxon>Colocasia</taxon>
    </lineage>
</organism>
<proteinExistence type="predicted"/>
<dbReference type="AlphaFoldDB" id="A0A843TQA3"/>